<evidence type="ECO:0000313" key="8">
    <source>
        <dbReference type="EMBL" id="MFC5441177.1"/>
    </source>
</evidence>
<protein>
    <recommendedName>
        <fullName evidence="2">glycerophosphodiester phosphodiesterase</fullName>
        <ecNumber evidence="2">3.1.4.46</ecNumber>
    </recommendedName>
</protein>
<proteinExistence type="inferred from homology"/>
<dbReference type="Gene3D" id="3.20.20.190">
    <property type="entry name" value="Phosphatidylinositol (PI) phosphodiesterase"/>
    <property type="match status" value="1"/>
</dbReference>
<name>A0ABW0JZ72_9GAMM</name>
<evidence type="ECO:0000256" key="6">
    <source>
        <dbReference type="ARBA" id="ARBA00047512"/>
    </source>
</evidence>
<dbReference type="InterPro" id="IPR030395">
    <property type="entry name" value="GP_PDE_dom"/>
</dbReference>
<keyword evidence="5" id="KW-0378">Hydrolase</keyword>
<evidence type="ECO:0000256" key="4">
    <source>
        <dbReference type="ARBA" id="ARBA00022798"/>
    </source>
</evidence>
<evidence type="ECO:0000256" key="2">
    <source>
        <dbReference type="ARBA" id="ARBA00012247"/>
    </source>
</evidence>
<evidence type="ECO:0000313" key="9">
    <source>
        <dbReference type="Proteomes" id="UP001596018"/>
    </source>
</evidence>
<comment type="caution">
    <text evidence="8">The sequence shown here is derived from an EMBL/GenBank/DDBJ whole genome shotgun (WGS) entry which is preliminary data.</text>
</comment>
<dbReference type="EC" id="3.1.4.46" evidence="2"/>
<dbReference type="PANTHER" id="PTHR43620:SF7">
    <property type="entry name" value="GLYCEROPHOSPHODIESTER PHOSPHODIESTERASE GDPD5-RELATED"/>
    <property type="match status" value="1"/>
</dbReference>
<gene>
    <name evidence="8" type="ORF">ACFPK0_14210</name>
</gene>
<dbReference type="InterPro" id="IPR017946">
    <property type="entry name" value="PLC-like_Pdiesterase_TIM-brl"/>
</dbReference>
<dbReference type="EMBL" id="JBHSMM010000004">
    <property type="protein sequence ID" value="MFC5441177.1"/>
    <property type="molecule type" value="Genomic_DNA"/>
</dbReference>
<reference evidence="9" key="1">
    <citation type="journal article" date="2019" name="Int. J. Syst. Evol. Microbiol.">
        <title>The Global Catalogue of Microorganisms (GCM) 10K type strain sequencing project: providing services to taxonomists for standard genome sequencing and annotation.</title>
        <authorList>
            <consortium name="The Broad Institute Genomics Platform"/>
            <consortium name="The Broad Institute Genome Sequencing Center for Infectious Disease"/>
            <person name="Wu L."/>
            <person name="Ma J."/>
        </authorList>
    </citation>
    <scope>NUCLEOTIDE SEQUENCE [LARGE SCALE GENOMIC DNA]</scope>
    <source>
        <strain evidence="9">KACC 12822</strain>
    </source>
</reference>
<comment type="catalytic activity">
    <reaction evidence="6">
        <text>a sn-glycero-3-phosphodiester + H2O = an alcohol + sn-glycerol 3-phosphate + H(+)</text>
        <dbReference type="Rhea" id="RHEA:12969"/>
        <dbReference type="ChEBI" id="CHEBI:15377"/>
        <dbReference type="ChEBI" id="CHEBI:15378"/>
        <dbReference type="ChEBI" id="CHEBI:30879"/>
        <dbReference type="ChEBI" id="CHEBI:57597"/>
        <dbReference type="ChEBI" id="CHEBI:83408"/>
        <dbReference type="EC" id="3.1.4.46"/>
    </reaction>
</comment>
<dbReference type="Proteomes" id="UP001596018">
    <property type="component" value="Unassembled WGS sequence"/>
</dbReference>
<organism evidence="8 9">
    <name type="scientific">Rhodanobacter ginsenosidimutans</name>
    <dbReference type="NCBI Taxonomy" id="490571"/>
    <lineage>
        <taxon>Bacteria</taxon>
        <taxon>Pseudomonadati</taxon>
        <taxon>Pseudomonadota</taxon>
        <taxon>Gammaproteobacteria</taxon>
        <taxon>Lysobacterales</taxon>
        <taxon>Rhodanobacteraceae</taxon>
        <taxon>Rhodanobacter</taxon>
    </lineage>
</organism>
<dbReference type="Pfam" id="PF03009">
    <property type="entry name" value="GDPD"/>
    <property type="match status" value="1"/>
</dbReference>
<dbReference type="PANTHER" id="PTHR43620">
    <property type="entry name" value="GLYCEROPHOSPHORYL DIESTER PHOSPHODIESTERASE"/>
    <property type="match status" value="1"/>
</dbReference>
<evidence type="ECO:0000256" key="3">
    <source>
        <dbReference type="ARBA" id="ARBA00022729"/>
    </source>
</evidence>
<sequence length="347" mass="38098">MTTPAPELPIAAQVRVIAHRGASAWRPEHTLASYAKAIVDGADFIEPDLVMTRDGVPVARHGNEIGSTTDVADHRAFASRRTRKRIDGDLVEGWFVEDFTLAELKRLRARERLPPLRGTRYDGMFAIPTLEEIIDFLAAQANLHGRTIGLIPELKHGSYSRGLGLPMEDRVLDILAAHSYTRHAPVELQSFEIGNLLYLRRRLGPERANISLLQLIDDDHPQPADVLAAHGTLTYAQMLTPAGLHRIATYADAIAPPTRMIIPLGADGRLAHPTTLVRDAHEAGLQVQPYTFRPENIFIAADFHDGGAPEACNEAGSIAEIRAYLATGIDGFFTDDPALGRKALEQR</sequence>
<evidence type="ECO:0000256" key="1">
    <source>
        <dbReference type="ARBA" id="ARBA00007277"/>
    </source>
</evidence>
<dbReference type="CDD" id="cd08602">
    <property type="entry name" value="GDPD_ScGlpQ1_like"/>
    <property type="match status" value="1"/>
</dbReference>
<accession>A0ABW0JZ72</accession>
<keyword evidence="3" id="KW-0732">Signal</keyword>
<evidence type="ECO:0000259" key="7">
    <source>
        <dbReference type="PROSITE" id="PS51704"/>
    </source>
</evidence>
<dbReference type="RefSeq" id="WP_377341670.1">
    <property type="nucleotide sequence ID" value="NZ_JALBWS010000010.1"/>
</dbReference>
<dbReference type="SUPFAM" id="SSF51695">
    <property type="entry name" value="PLC-like phosphodiesterases"/>
    <property type="match status" value="1"/>
</dbReference>
<evidence type="ECO:0000256" key="5">
    <source>
        <dbReference type="ARBA" id="ARBA00022801"/>
    </source>
</evidence>
<keyword evidence="4" id="KW-0319">Glycerol metabolism</keyword>
<keyword evidence="9" id="KW-1185">Reference proteome</keyword>
<dbReference type="PROSITE" id="PS51704">
    <property type="entry name" value="GP_PDE"/>
    <property type="match status" value="1"/>
</dbReference>
<comment type="similarity">
    <text evidence="1">Belongs to the glycerophosphoryl diester phosphodiesterase family.</text>
</comment>
<feature type="domain" description="GP-PDE" evidence="7">
    <location>
        <begin position="14"/>
        <end position="344"/>
    </location>
</feature>